<comment type="function">
    <text evidence="10 11">Involved in cell wall formation. Catalyzes the final step in the synthesis of UDP-N-acetylmuramoyl-pentapeptide, the precursor of murein.</text>
</comment>
<gene>
    <name evidence="10" type="primary">murF</name>
    <name evidence="15" type="ORF">THITH_14485</name>
</gene>
<keyword evidence="3 10" id="KW-0132">Cell division</keyword>
<keyword evidence="9 10" id="KW-0961">Cell wall biogenesis/degradation</keyword>
<dbReference type="AlphaFoldDB" id="W0DL22"/>
<comment type="similarity">
    <text evidence="10">Belongs to the MurCDEF family. MurF subfamily.</text>
</comment>
<accession>W0DL22</accession>
<dbReference type="InterPro" id="IPR051046">
    <property type="entry name" value="MurCDEF_CellWall_CoF430Synth"/>
</dbReference>
<dbReference type="GO" id="GO:0008360">
    <property type="term" value="P:regulation of cell shape"/>
    <property type="evidence" value="ECO:0007669"/>
    <property type="project" value="UniProtKB-KW"/>
</dbReference>
<dbReference type="STRING" id="713585.THITH_14485"/>
<dbReference type="GO" id="GO:0051301">
    <property type="term" value="P:cell division"/>
    <property type="evidence" value="ECO:0007669"/>
    <property type="project" value="UniProtKB-KW"/>
</dbReference>
<dbReference type="InterPro" id="IPR036565">
    <property type="entry name" value="Mur-like_cat_sf"/>
</dbReference>
<dbReference type="Pfam" id="PF02875">
    <property type="entry name" value="Mur_ligase_C"/>
    <property type="match status" value="1"/>
</dbReference>
<evidence type="ECO:0000256" key="6">
    <source>
        <dbReference type="ARBA" id="ARBA00022960"/>
    </source>
</evidence>
<dbReference type="RefSeq" id="WP_006747187.1">
    <property type="nucleotide sequence ID" value="NZ_CP007029.1"/>
</dbReference>
<feature type="domain" description="Mur ligase central" evidence="14">
    <location>
        <begin position="105"/>
        <end position="288"/>
    </location>
</feature>
<dbReference type="Gene3D" id="3.90.190.20">
    <property type="entry name" value="Mur ligase, C-terminal domain"/>
    <property type="match status" value="1"/>
</dbReference>
<feature type="binding site" evidence="10">
    <location>
        <begin position="106"/>
        <end position="112"/>
    </location>
    <ligand>
        <name>ATP</name>
        <dbReference type="ChEBI" id="CHEBI:30616"/>
    </ligand>
</feature>
<dbReference type="Proteomes" id="UP000005289">
    <property type="component" value="Chromosome"/>
</dbReference>
<keyword evidence="16" id="KW-1185">Reference proteome</keyword>
<dbReference type="Gene3D" id="3.40.1390.10">
    <property type="entry name" value="MurE/MurF, N-terminal domain"/>
    <property type="match status" value="1"/>
</dbReference>
<evidence type="ECO:0000259" key="12">
    <source>
        <dbReference type="Pfam" id="PF01225"/>
    </source>
</evidence>
<dbReference type="EMBL" id="CP007029">
    <property type="protein sequence ID" value="AHE99279.1"/>
    <property type="molecule type" value="Genomic_DNA"/>
</dbReference>
<keyword evidence="5 10" id="KW-0067">ATP-binding</keyword>
<keyword evidence="1 10" id="KW-0963">Cytoplasm</keyword>
<dbReference type="PANTHER" id="PTHR43024">
    <property type="entry name" value="UDP-N-ACETYLMURAMOYL-TRIPEPTIDE--D-ALANYL-D-ALANINE LIGASE"/>
    <property type="match status" value="1"/>
</dbReference>
<dbReference type="UniPathway" id="UPA00219"/>
<evidence type="ECO:0000256" key="8">
    <source>
        <dbReference type="ARBA" id="ARBA00023306"/>
    </source>
</evidence>
<evidence type="ECO:0000256" key="5">
    <source>
        <dbReference type="ARBA" id="ARBA00022840"/>
    </source>
</evidence>
<evidence type="ECO:0000313" key="16">
    <source>
        <dbReference type="Proteomes" id="UP000005289"/>
    </source>
</evidence>
<dbReference type="InterPro" id="IPR036615">
    <property type="entry name" value="Mur_ligase_C_dom_sf"/>
</dbReference>
<dbReference type="GO" id="GO:0005524">
    <property type="term" value="F:ATP binding"/>
    <property type="evidence" value="ECO:0007669"/>
    <property type="project" value="UniProtKB-UniRule"/>
</dbReference>
<keyword evidence="8 10" id="KW-0131">Cell cycle</keyword>
<proteinExistence type="inferred from homology"/>
<dbReference type="HOGENOM" id="CLU_031507_4_0_6"/>
<dbReference type="InterPro" id="IPR000713">
    <property type="entry name" value="Mur_ligase_N"/>
</dbReference>
<dbReference type="InterPro" id="IPR035911">
    <property type="entry name" value="MurE/MurF_N"/>
</dbReference>
<name>W0DL22_9GAMM</name>
<dbReference type="KEGG" id="tti:THITH_14485"/>
<dbReference type="Pfam" id="PF08245">
    <property type="entry name" value="Mur_ligase_M"/>
    <property type="match status" value="1"/>
</dbReference>
<dbReference type="InterPro" id="IPR005863">
    <property type="entry name" value="UDP-N-AcMur_synth"/>
</dbReference>
<feature type="domain" description="Mur ligase N-terminal catalytic" evidence="12">
    <location>
        <begin position="26"/>
        <end position="65"/>
    </location>
</feature>
<dbReference type="GO" id="GO:0008766">
    <property type="term" value="F:UDP-N-acetylmuramoylalanyl-D-glutamyl-2,6-diaminopimelate-D-alanyl-D-alanine ligase activity"/>
    <property type="evidence" value="ECO:0007669"/>
    <property type="project" value="RHEA"/>
</dbReference>
<dbReference type="InterPro" id="IPR004101">
    <property type="entry name" value="Mur_ligase_C"/>
</dbReference>
<evidence type="ECO:0000259" key="13">
    <source>
        <dbReference type="Pfam" id="PF02875"/>
    </source>
</evidence>
<dbReference type="Gene3D" id="3.40.1190.10">
    <property type="entry name" value="Mur-like, catalytic domain"/>
    <property type="match status" value="1"/>
</dbReference>
<dbReference type="SUPFAM" id="SSF63418">
    <property type="entry name" value="MurE/MurF N-terminal domain"/>
    <property type="match status" value="1"/>
</dbReference>
<dbReference type="EC" id="6.3.2.10" evidence="10 11"/>
<dbReference type="GO" id="GO:0005737">
    <property type="term" value="C:cytoplasm"/>
    <property type="evidence" value="ECO:0007669"/>
    <property type="project" value="UniProtKB-SubCell"/>
</dbReference>
<dbReference type="GO" id="GO:0047480">
    <property type="term" value="F:UDP-N-acetylmuramoyl-tripeptide-D-alanyl-D-alanine ligase activity"/>
    <property type="evidence" value="ECO:0007669"/>
    <property type="project" value="UniProtKB-UniRule"/>
</dbReference>
<sequence>MIALTAAELAGAVAGRLHGDGMRSFRGVSRDSRASSPDALFVALRGERFDGHDFVRPELNAAVLLVERRLDDPRPQVVVDDTTGALARLGTFWRARCTARVVALTGSNGKTTTKEMLRSILSRVGSVHATAGNLNNHIGVPLTLLAMPPSVDYAVIEMGANHAGEIAFLTRLTRPDVALITNAGRAHLDGFGSLEGVARAKAEIYEGLPAGGGTAVINLDDRFAPDWLALNRDRRCLGFSLEGRGEVQGAWNPPDALVLKLHGVQRELELASPGRHVAQNALAAAAAAAALGCEVDAIAQGLQAWQPVAGRLRAFRHRSGAVIWDDTYNANPDSLAAALEVLAAHRGTRVLVLGDMNELGAEARSLHAEMGRQARELGVHRLLASGELTPAAAEAFGRGARWFPAHAELARTLGELLETPEGADAAVLIKGSRDQHMEDILAGLELQPAETTGEVADAAGAR</sequence>
<protein>
    <recommendedName>
        <fullName evidence="10 11">UDP-N-acetylmuramoyl-tripeptide--D-alanyl-D-alanine ligase</fullName>
        <ecNumber evidence="10 11">6.3.2.10</ecNumber>
    </recommendedName>
    <alternativeName>
        <fullName evidence="10">D-alanyl-D-alanine-adding enzyme</fullName>
    </alternativeName>
</protein>
<keyword evidence="7 10" id="KW-0573">Peptidoglycan synthesis</keyword>
<evidence type="ECO:0000256" key="10">
    <source>
        <dbReference type="HAMAP-Rule" id="MF_02019"/>
    </source>
</evidence>
<evidence type="ECO:0000256" key="2">
    <source>
        <dbReference type="ARBA" id="ARBA00022598"/>
    </source>
</evidence>
<keyword evidence="6 10" id="KW-0133">Cell shape</keyword>
<dbReference type="GO" id="GO:0071555">
    <property type="term" value="P:cell wall organization"/>
    <property type="evidence" value="ECO:0007669"/>
    <property type="project" value="UniProtKB-KW"/>
</dbReference>
<keyword evidence="4 10" id="KW-0547">Nucleotide-binding</keyword>
<dbReference type="HAMAP" id="MF_02019">
    <property type="entry name" value="MurF"/>
    <property type="match status" value="1"/>
</dbReference>
<reference evidence="15 16" key="1">
    <citation type="submission" date="2013-12" db="EMBL/GenBank/DDBJ databases">
        <authorList>
            <consortium name="DOE Joint Genome Institute"/>
            <person name="Muyzer G."/>
            <person name="Huntemann M."/>
            <person name="Han J."/>
            <person name="Chen A."/>
            <person name="Kyrpides N."/>
            <person name="Mavromatis K."/>
            <person name="Markowitz V."/>
            <person name="Palaniappan K."/>
            <person name="Ivanova N."/>
            <person name="Schaumberg A."/>
            <person name="Pati A."/>
            <person name="Liolios K."/>
            <person name="Nordberg H.P."/>
            <person name="Cantor M.N."/>
            <person name="Hua S.X."/>
            <person name="Woyke T."/>
        </authorList>
    </citation>
    <scope>NUCLEOTIDE SEQUENCE [LARGE SCALE GENOMIC DNA]</scope>
    <source>
        <strain evidence="15 16">ARh 1</strain>
    </source>
</reference>
<evidence type="ECO:0000256" key="3">
    <source>
        <dbReference type="ARBA" id="ARBA00022618"/>
    </source>
</evidence>
<dbReference type="Pfam" id="PF01225">
    <property type="entry name" value="Mur_ligase"/>
    <property type="match status" value="1"/>
</dbReference>
<evidence type="ECO:0000256" key="11">
    <source>
        <dbReference type="RuleBase" id="RU004136"/>
    </source>
</evidence>
<evidence type="ECO:0000256" key="7">
    <source>
        <dbReference type="ARBA" id="ARBA00022984"/>
    </source>
</evidence>
<dbReference type="SUPFAM" id="SSF53623">
    <property type="entry name" value="MurD-like peptide ligases, catalytic domain"/>
    <property type="match status" value="1"/>
</dbReference>
<dbReference type="SUPFAM" id="SSF53244">
    <property type="entry name" value="MurD-like peptide ligases, peptide-binding domain"/>
    <property type="match status" value="1"/>
</dbReference>
<dbReference type="NCBIfam" id="TIGR01143">
    <property type="entry name" value="murF"/>
    <property type="match status" value="1"/>
</dbReference>
<evidence type="ECO:0000313" key="15">
    <source>
        <dbReference type="EMBL" id="AHE99279.1"/>
    </source>
</evidence>
<comment type="pathway">
    <text evidence="10 11">Cell wall biogenesis; peptidoglycan biosynthesis.</text>
</comment>
<organism evidence="15 16">
    <name type="scientific">Thioalkalivibrio paradoxus ARh 1</name>
    <dbReference type="NCBI Taxonomy" id="713585"/>
    <lineage>
        <taxon>Bacteria</taxon>
        <taxon>Pseudomonadati</taxon>
        <taxon>Pseudomonadota</taxon>
        <taxon>Gammaproteobacteria</taxon>
        <taxon>Chromatiales</taxon>
        <taxon>Ectothiorhodospiraceae</taxon>
        <taxon>Thioalkalivibrio</taxon>
    </lineage>
</organism>
<evidence type="ECO:0000256" key="1">
    <source>
        <dbReference type="ARBA" id="ARBA00022490"/>
    </source>
</evidence>
<comment type="subcellular location">
    <subcellularLocation>
        <location evidence="10 11">Cytoplasm</location>
    </subcellularLocation>
</comment>
<evidence type="ECO:0000256" key="4">
    <source>
        <dbReference type="ARBA" id="ARBA00022741"/>
    </source>
</evidence>
<dbReference type="OrthoDB" id="9801978at2"/>
<dbReference type="GO" id="GO:0009252">
    <property type="term" value="P:peptidoglycan biosynthetic process"/>
    <property type="evidence" value="ECO:0007669"/>
    <property type="project" value="UniProtKB-UniRule"/>
</dbReference>
<evidence type="ECO:0000256" key="9">
    <source>
        <dbReference type="ARBA" id="ARBA00023316"/>
    </source>
</evidence>
<comment type="catalytic activity">
    <reaction evidence="10 11">
        <text>D-alanyl-D-alanine + UDP-N-acetyl-alpha-D-muramoyl-L-alanyl-gamma-D-glutamyl-meso-2,6-diaminopimelate + ATP = UDP-N-acetyl-alpha-D-muramoyl-L-alanyl-gamma-D-glutamyl-meso-2,6-diaminopimeloyl-D-alanyl-D-alanine + ADP + phosphate + H(+)</text>
        <dbReference type="Rhea" id="RHEA:28374"/>
        <dbReference type="ChEBI" id="CHEBI:15378"/>
        <dbReference type="ChEBI" id="CHEBI:30616"/>
        <dbReference type="ChEBI" id="CHEBI:43474"/>
        <dbReference type="ChEBI" id="CHEBI:57822"/>
        <dbReference type="ChEBI" id="CHEBI:61386"/>
        <dbReference type="ChEBI" id="CHEBI:83905"/>
        <dbReference type="ChEBI" id="CHEBI:456216"/>
        <dbReference type="EC" id="6.3.2.10"/>
    </reaction>
</comment>
<dbReference type="PANTHER" id="PTHR43024:SF1">
    <property type="entry name" value="UDP-N-ACETYLMURAMOYL-TRIPEPTIDE--D-ALANYL-D-ALANINE LIGASE"/>
    <property type="match status" value="1"/>
</dbReference>
<keyword evidence="2 10" id="KW-0436">Ligase</keyword>
<dbReference type="InterPro" id="IPR013221">
    <property type="entry name" value="Mur_ligase_cen"/>
</dbReference>
<feature type="domain" description="Mur ligase C-terminal" evidence="13">
    <location>
        <begin position="310"/>
        <end position="433"/>
    </location>
</feature>
<evidence type="ECO:0000259" key="14">
    <source>
        <dbReference type="Pfam" id="PF08245"/>
    </source>
</evidence>